<gene>
    <name evidence="1" type="ORF">SE17_41875</name>
</gene>
<accession>A0A0P9D4Q2</accession>
<reference evidence="1 2" key="1">
    <citation type="submission" date="2015-09" db="EMBL/GenBank/DDBJ databases">
        <title>Draft genome sequence of Kouleothrix aurantiaca JCM 19913.</title>
        <authorList>
            <person name="Hemp J."/>
        </authorList>
    </citation>
    <scope>NUCLEOTIDE SEQUENCE [LARGE SCALE GENOMIC DNA]</scope>
    <source>
        <strain evidence="1 2">COM-B</strain>
    </source>
</reference>
<name>A0A0P9D4Q2_9CHLR</name>
<evidence type="ECO:0000313" key="2">
    <source>
        <dbReference type="Proteomes" id="UP000050509"/>
    </source>
</evidence>
<organism evidence="1 2">
    <name type="scientific">Kouleothrix aurantiaca</name>
    <dbReference type="NCBI Taxonomy" id="186479"/>
    <lineage>
        <taxon>Bacteria</taxon>
        <taxon>Bacillati</taxon>
        <taxon>Chloroflexota</taxon>
        <taxon>Chloroflexia</taxon>
        <taxon>Chloroflexales</taxon>
        <taxon>Roseiflexineae</taxon>
        <taxon>Roseiflexaceae</taxon>
        <taxon>Kouleothrix</taxon>
    </lineage>
</organism>
<dbReference type="AlphaFoldDB" id="A0A0P9D4Q2"/>
<dbReference type="EMBL" id="LJCR01003293">
    <property type="protein sequence ID" value="KPV47731.1"/>
    <property type="molecule type" value="Genomic_DNA"/>
</dbReference>
<keyword evidence="2" id="KW-1185">Reference proteome</keyword>
<sequence length="96" mass="10189">MTEQQREDAFLNELLNTRTPPAARPAPALTPSDERALLSAANRAGTPTLAPFSGGEAAPAGEKSFAGEVAEMVRRYPLPAVALGAGVMFLLARRRR</sequence>
<dbReference type="Proteomes" id="UP000050509">
    <property type="component" value="Unassembled WGS sequence"/>
</dbReference>
<proteinExistence type="predicted"/>
<comment type="caution">
    <text evidence="1">The sequence shown here is derived from an EMBL/GenBank/DDBJ whole genome shotgun (WGS) entry which is preliminary data.</text>
</comment>
<evidence type="ECO:0000313" key="1">
    <source>
        <dbReference type="EMBL" id="KPV47731.1"/>
    </source>
</evidence>
<protein>
    <submittedName>
        <fullName evidence="1">Uncharacterized protein</fullName>
    </submittedName>
</protein>